<dbReference type="Pfam" id="PF00005">
    <property type="entry name" value="ABC_tran"/>
    <property type="match status" value="1"/>
</dbReference>
<dbReference type="PROSITE" id="PS00211">
    <property type="entry name" value="ABC_TRANSPORTER_1"/>
    <property type="match status" value="1"/>
</dbReference>
<dbReference type="PANTHER" id="PTHR24220">
    <property type="entry name" value="IMPORT ATP-BINDING PROTEIN"/>
    <property type="match status" value="1"/>
</dbReference>
<organism evidence="7 8">
    <name type="scientific">Actinotalea lenta</name>
    <dbReference type="NCBI Taxonomy" id="3064654"/>
    <lineage>
        <taxon>Bacteria</taxon>
        <taxon>Bacillati</taxon>
        <taxon>Actinomycetota</taxon>
        <taxon>Actinomycetes</taxon>
        <taxon>Micrococcales</taxon>
        <taxon>Cellulomonadaceae</taxon>
        <taxon>Actinotalea</taxon>
    </lineage>
</organism>
<feature type="region of interest" description="Disordered" evidence="5">
    <location>
        <begin position="1"/>
        <end position="20"/>
    </location>
</feature>
<reference evidence="7 8" key="1">
    <citation type="submission" date="2023-07" db="EMBL/GenBank/DDBJ databases">
        <title>Description of novel actinomycetes strains, isolated from tidal flat sediment.</title>
        <authorList>
            <person name="Lu C."/>
        </authorList>
    </citation>
    <scope>NUCLEOTIDE SEQUENCE [LARGE SCALE GENOMIC DNA]</scope>
    <source>
        <strain evidence="7 8">SYSU T00b441</strain>
    </source>
</reference>
<evidence type="ECO:0000313" key="8">
    <source>
        <dbReference type="Proteomes" id="UP001232536"/>
    </source>
</evidence>
<sequence length="247" mass="25349">MGTAVAGVRPVTPTDGSATSAAPALEAEDLYRFYRAGEEEARALRGVSLTVRGGELVAVTGPSGSGKSTLLACLAGLEEPSGGTVRVAGRRISHRPESERAALRAELVGVLWQTGNLVEHLDVADNVTLARALHRGRRLARPRPGRSVVDLLAAVGLGARARSLPSQLSGGELARAGLAVALANGPRVLLADEPTGELDSATESSVLALLRDLADDGVAVLVVTHSATVARAADRRIVLADGKEVAA</sequence>
<dbReference type="SMART" id="SM00382">
    <property type="entry name" value="AAA"/>
    <property type="match status" value="1"/>
</dbReference>
<dbReference type="GO" id="GO:0005524">
    <property type="term" value="F:ATP binding"/>
    <property type="evidence" value="ECO:0007669"/>
    <property type="project" value="UniProtKB-KW"/>
</dbReference>
<proteinExistence type="inferred from homology"/>
<dbReference type="CDD" id="cd03255">
    <property type="entry name" value="ABC_MJ0796_LolCDE_FtsE"/>
    <property type="match status" value="1"/>
</dbReference>
<dbReference type="EMBL" id="JAUQYP010000001">
    <property type="protein sequence ID" value="MDO8107169.1"/>
    <property type="molecule type" value="Genomic_DNA"/>
</dbReference>
<dbReference type="PANTHER" id="PTHR24220:SF689">
    <property type="entry name" value="LIPOPROTEIN-RELEASING SYSTEM ATP-BINDING PROTEIN LOLD"/>
    <property type="match status" value="1"/>
</dbReference>
<accession>A0ABT9DA71</accession>
<evidence type="ECO:0000256" key="5">
    <source>
        <dbReference type="SAM" id="MobiDB-lite"/>
    </source>
</evidence>
<evidence type="ECO:0000256" key="1">
    <source>
        <dbReference type="ARBA" id="ARBA00005417"/>
    </source>
</evidence>
<gene>
    <name evidence="7" type="ORF">Q6348_08165</name>
</gene>
<dbReference type="InterPro" id="IPR003439">
    <property type="entry name" value="ABC_transporter-like_ATP-bd"/>
</dbReference>
<evidence type="ECO:0000256" key="2">
    <source>
        <dbReference type="ARBA" id="ARBA00022448"/>
    </source>
</evidence>
<dbReference type="PROSITE" id="PS50893">
    <property type="entry name" value="ABC_TRANSPORTER_2"/>
    <property type="match status" value="1"/>
</dbReference>
<keyword evidence="2" id="KW-0813">Transport</keyword>
<dbReference type="InterPro" id="IPR027417">
    <property type="entry name" value="P-loop_NTPase"/>
</dbReference>
<evidence type="ECO:0000313" key="7">
    <source>
        <dbReference type="EMBL" id="MDO8107169.1"/>
    </source>
</evidence>
<feature type="domain" description="ABC transporter" evidence="6">
    <location>
        <begin position="25"/>
        <end position="247"/>
    </location>
</feature>
<comment type="caution">
    <text evidence="7">The sequence shown here is derived from an EMBL/GenBank/DDBJ whole genome shotgun (WGS) entry which is preliminary data.</text>
</comment>
<dbReference type="RefSeq" id="WP_304600803.1">
    <property type="nucleotide sequence ID" value="NZ_JAUQYP010000001.1"/>
</dbReference>
<keyword evidence="3" id="KW-0547">Nucleotide-binding</keyword>
<dbReference type="InterPro" id="IPR017871">
    <property type="entry name" value="ABC_transporter-like_CS"/>
</dbReference>
<name>A0ABT9DA71_9CELL</name>
<dbReference type="InterPro" id="IPR003593">
    <property type="entry name" value="AAA+_ATPase"/>
</dbReference>
<keyword evidence="8" id="KW-1185">Reference proteome</keyword>
<protein>
    <submittedName>
        <fullName evidence="7">ABC transporter ATP-binding protein</fullName>
    </submittedName>
</protein>
<dbReference type="SUPFAM" id="SSF52540">
    <property type="entry name" value="P-loop containing nucleoside triphosphate hydrolases"/>
    <property type="match status" value="1"/>
</dbReference>
<dbReference type="Gene3D" id="3.40.50.300">
    <property type="entry name" value="P-loop containing nucleotide triphosphate hydrolases"/>
    <property type="match status" value="1"/>
</dbReference>
<evidence type="ECO:0000259" key="6">
    <source>
        <dbReference type="PROSITE" id="PS50893"/>
    </source>
</evidence>
<comment type="similarity">
    <text evidence="1">Belongs to the ABC transporter superfamily.</text>
</comment>
<evidence type="ECO:0000256" key="3">
    <source>
        <dbReference type="ARBA" id="ARBA00022741"/>
    </source>
</evidence>
<dbReference type="InterPro" id="IPR015854">
    <property type="entry name" value="ABC_transpr_LolD-like"/>
</dbReference>
<dbReference type="Proteomes" id="UP001232536">
    <property type="component" value="Unassembled WGS sequence"/>
</dbReference>
<evidence type="ECO:0000256" key="4">
    <source>
        <dbReference type="ARBA" id="ARBA00022840"/>
    </source>
</evidence>
<dbReference type="InterPro" id="IPR017911">
    <property type="entry name" value="MacB-like_ATP-bd"/>
</dbReference>
<keyword evidence="4 7" id="KW-0067">ATP-binding</keyword>